<evidence type="ECO:0000259" key="2">
    <source>
        <dbReference type="Pfam" id="PF05065"/>
    </source>
</evidence>
<dbReference type="NCBIfam" id="TIGR01554">
    <property type="entry name" value="major_cap_HK97"/>
    <property type="match status" value="1"/>
</dbReference>
<gene>
    <name evidence="3" type="ORF">FPZ52_09365</name>
</gene>
<feature type="domain" description="Phage capsid-like C-terminal" evidence="2">
    <location>
        <begin position="142"/>
        <end position="287"/>
    </location>
</feature>
<evidence type="ECO:0000313" key="3">
    <source>
        <dbReference type="EMBL" id="QDY69808.1"/>
    </source>
</evidence>
<dbReference type="RefSeq" id="WP_146365185.1">
    <property type="nucleotide sequence ID" value="NZ_CP042261.1"/>
</dbReference>
<dbReference type="OrthoDB" id="7754466at2"/>
<dbReference type="Gene3D" id="3.30.2400.10">
    <property type="entry name" value="Major capsid protein gp5"/>
    <property type="match status" value="1"/>
</dbReference>
<dbReference type="AlphaFoldDB" id="A0A5B8IYX3"/>
<dbReference type="Pfam" id="PF05065">
    <property type="entry name" value="Phage_capsid"/>
    <property type="match status" value="1"/>
</dbReference>
<dbReference type="SUPFAM" id="SSF56563">
    <property type="entry name" value="Major capsid protein gp5"/>
    <property type="match status" value="1"/>
</dbReference>
<protein>
    <submittedName>
        <fullName evidence="3">Phage major capsid protein</fullName>
    </submittedName>
</protein>
<comment type="subcellular location">
    <subcellularLocation>
        <location evidence="1">Virion</location>
    </subcellularLocation>
</comment>
<evidence type="ECO:0000256" key="1">
    <source>
        <dbReference type="ARBA" id="ARBA00004328"/>
    </source>
</evidence>
<dbReference type="EMBL" id="CP042261">
    <property type="protein sequence ID" value="QDY69808.1"/>
    <property type="molecule type" value="Genomic_DNA"/>
</dbReference>
<dbReference type="InterPro" id="IPR054612">
    <property type="entry name" value="Phage_capsid-like_C"/>
</dbReference>
<dbReference type="KEGG" id="lit:FPZ52_09365"/>
<dbReference type="InterPro" id="IPR024455">
    <property type="entry name" value="Phage_capsid"/>
</dbReference>
<evidence type="ECO:0000313" key="4">
    <source>
        <dbReference type="Proteomes" id="UP000318483"/>
    </source>
</evidence>
<reference evidence="3 4" key="1">
    <citation type="submission" date="2019-07" db="EMBL/GenBank/DDBJ databases">
        <title>Litoreibacter alkalisoli sp. nov., isolated from saline-alkaline soil.</title>
        <authorList>
            <person name="Wang S."/>
            <person name="Xu L."/>
            <person name="Xing Y.-T."/>
            <person name="Sun J.-Q."/>
        </authorList>
    </citation>
    <scope>NUCLEOTIDE SEQUENCE [LARGE SCALE GENOMIC DNA]</scope>
    <source>
        <strain evidence="3 4">LN3S51</strain>
    </source>
</reference>
<dbReference type="Proteomes" id="UP000318483">
    <property type="component" value="Chromosome"/>
</dbReference>
<organism evidence="3 4">
    <name type="scientific">Qingshengfaniella alkalisoli</name>
    <dbReference type="NCBI Taxonomy" id="2599296"/>
    <lineage>
        <taxon>Bacteria</taxon>
        <taxon>Pseudomonadati</taxon>
        <taxon>Pseudomonadota</taxon>
        <taxon>Alphaproteobacteria</taxon>
        <taxon>Rhodobacterales</taxon>
        <taxon>Paracoccaceae</taxon>
        <taxon>Qingshengfaniella</taxon>
    </lineage>
</organism>
<accession>A0A5B8IYX3</accession>
<proteinExistence type="predicted"/>
<name>A0A5B8IYX3_9RHOB</name>
<keyword evidence="4" id="KW-1185">Reference proteome</keyword>
<sequence length="418" mass="44298">MLDSVRIQRRQSEIRQALAELVGKDSPTEDETRQMETLDAEYRANEVKYRAALIAEDTERREAGAELETRSDREWSDLMCQFEMRQVALSLDEGRQLDGATSEIVTELRGVGGYRGIPVPWEALEIRAGETVADGTPDPIRTAPIIDRLFASSVAARMGGRMINVGVGEVEYPVSTSAVTAGWAATETGAVAAPAAYTTVDRPLAPNHNLGIQMRLTRKTLKQSGAGLEQAVRRDMSGAVEVALDRAVFLGSGSAGEPTGLFAGASAWGIEETAVDATATWAEIRSEVVGFITGNAATGPGDVRGLFRPEIWDGMDGTVWDAGSGITEWDRMAGRLGATVLSHNALAAPTGDPAESSAVLTTSAGGVAPFFVGTWGAIDLIRDPYSDAASGGLRLTALATMDVTVSRAVQTRILTGLQ</sequence>